<dbReference type="Proteomes" id="UP000054715">
    <property type="component" value="Unassembled WGS sequence"/>
</dbReference>
<dbReference type="Gene3D" id="1.25.10.10">
    <property type="entry name" value="Leucine-rich Repeat Variant"/>
    <property type="match status" value="1"/>
</dbReference>
<proteinExistence type="predicted"/>
<name>A0A0W0UJS4_9GAMM</name>
<dbReference type="RefSeq" id="WP_058450199.1">
    <property type="nucleotide sequence ID" value="NZ_CAAAJF010000018.1"/>
</dbReference>
<accession>A0A0W0UJS4</accession>
<dbReference type="PATRIC" id="fig|455.5.peg.2465"/>
<dbReference type="InterPro" id="IPR011989">
    <property type="entry name" value="ARM-like"/>
</dbReference>
<sequence length="696" mass="79490">MPTHFDFFANIPHHVLVDIYSHMTADKILKSGMPNKKHHAAAIEALFKKDDEQAQKRQLLLLKKWIREGNSISIPQNDNIIWDAIKRTSSDPYYCWHGLLLLATKNGIDLSIHNNFFSLLSDYFFKEEYQAATYSVNRLMALYFFSCFADTAAPEQQLIILGILTHALYDQDEAVADCAWQVFQKITIVIPKSELDYYASESIKLVKKSEPLTLADQHHMAYFLPLSKGKVRSELLNFLNQSHSETIKARQLLVWQYLATKKLSKKELKSAFAFVWKSLKAEHSIPTKKTALKTLSALIPQLSGLSLSEAILEIRSILECSSEQLIQVVLETVLKNNIPVIASHALFPKIIEKLFKLINSNAQNSKVPQLAFKNLALAASYLDKEVQQEAIHITAKTINENQDPEILKAAFETLSSYSHLLSNKQIDKFFNQAVYYAQSDGFFDFALQILIALSIVLTSEKTDNAIRLIVETKFNIHDYLADIVSLKLTFFSRLAKKLEEKHLEAVNQVILEGLDQYDSDLALDVFQIFLPILNQKQRQIFFQKAMHFFDSKDSTTQRIALEIINIMHSYLSIHQVQQYTQKPGFLIPNESDAEDTTLYLKNMALLFNKVNRQTQALIINLLCQATHHSDHLVRGSAVHSFIHLVIRGNIDKENIKNTLPEPEGEFINYFLAGYAHIKQAEASPTLNYRNQCLLNI</sequence>
<dbReference type="InterPro" id="IPR016024">
    <property type="entry name" value="ARM-type_fold"/>
</dbReference>
<dbReference type="SUPFAM" id="SSF48371">
    <property type="entry name" value="ARM repeat"/>
    <property type="match status" value="1"/>
</dbReference>
<organism evidence="1 2">
    <name type="scientific">Legionella jamestowniensis</name>
    <dbReference type="NCBI Taxonomy" id="455"/>
    <lineage>
        <taxon>Bacteria</taxon>
        <taxon>Pseudomonadati</taxon>
        <taxon>Pseudomonadota</taxon>
        <taxon>Gammaproteobacteria</taxon>
        <taxon>Legionellales</taxon>
        <taxon>Legionellaceae</taxon>
        <taxon>Legionella</taxon>
    </lineage>
</organism>
<dbReference type="STRING" id="455.Ljam_2342"/>
<evidence type="ECO:0000313" key="1">
    <source>
        <dbReference type="EMBL" id="KTD08147.1"/>
    </source>
</evidence>
<evidence type="ECO:0008006" key="3">
    <source>
        <dbReference type="Google" id="ProtNLM"/>
    </source>
</evidence>
<dbReference type="AlphaFoldDB" id="A0A0W0UJS4"/>
<dbReference type="EMBL" id="LNYG01000013">
    <property type="protein sequence ID" value="KTD08147.1"/>
    <property type="molecule type" value="Genomic_DNA"/>
</dbReference>
<gene>
    <name evidence="1" type="ORF">Ljam_2342</name>
</gene>
<protein>
    <recommendedName>
        <fullName evidence="3">HEAT repeat protein</fullName>
    </recommendedName>
</protein>
<reference evidence="1 2" key="1">
    <citation type="submission" date="2015-11" db="EMBL/GenBank/DDBJ databases">
        <title>Genomic analysis of 38 Legionella species identifies large and diverse effector repertoires.</title>
        <authorList>
            <person name="Burstein D."/>
            <person name="Amaro F."/>
            <person name="Zusman T."/>
            <person name="Lifshitz Z."/>
            <person name="Cohen O."/>
            <person name="Gilbert J.A."/>
            <person name="Pupko T."/>
            <person name="Shuman H.A."/>
            <person name="Segal G."/>
        </authorList>
    </citation>
    <scope>NUCLEOTIDE SEQUENCE [LARGE SCALE GENOMIC DNA]</scope>
    <source>
        <strain evidence="1 2">JA-26-G1-E2</strain>
    </source>
</reference>
<evidence type="ECO:0000313" key="2">
    <source>
        <dbReference type="Proteomes" id="UP000054715"/>
    </source>
</evidence>
<comment type="caution">
    <text evidence="1">The sequence shown here is derived from an EMBL/GenBank/DDBJ whole genome shotgun (WGS) entry which is preliminary data.</text>
</comment>